<dbReference type="SUPFAM" id="SSF55729">
    <property type="entry name" value="Acyl-CoA N-acyltransferases (Nat)"/>
    <property type="match status" value="1"/>
</dbReference>
<dbReference type="eggNOG" id="COG0456">
    <property type="taxonomic scope" value="Bacteria"/>
</dbReference>
<dbReference type="InterPro" id="IPR016181">
    <property type="entry name" value="Acyl_CoA_acyltransferase"/>
</dbReference>
<accession>F0SRD0</accession>
<organism evidence="2 3">
    <name type="scientific">Rubinisphaera brasiliensis (strain ATCC 49424 / DSM 5305 / JCM 21570 / IAM 15109 / NBRC 103401 / IFAM 1448)</name>
    <name type="common">Planctomyces brasiliensis</name>
    <dbReference type="NCBI Taxonomy" id="756272"/>
    <lineage>
        <taxon>Bacteria</taxon>
        <taxon>Pseudomonadati</taxon>
        <taxon>Planctomycetota</taxon>
        <taxon>Planctomycetia</taxon>
        <taxon>Planctomycetales</taxon>
        <taxon>Planctomycetaceae</taxon>
        <taxon>Rubinisphaera</taxon>
    </lineage>
</organism>
<dbReference type="AlphaFoldDB" id="F0SRD0"/>
<dbReference type="GO" id="GO:0016747">
    <property type="term" value="F:acyltransferase activity, transferring groups other than amino-acyl groups"/>
    <property type="evidence" value="ECO:0007669"/>
    <property type="project" value="InterPro"/>
</dbReference>
<proteinExistence type="predicted"/>
<dbReference type="Pfam" id="PF00583">
    <property type="entry name" value="Acetyltransf_1"/>
    <property type="match status" value="1"/>
</dbReference>
<gene>
    <name evidence="2" type="ordered locus">Plabr_4810</name>
</gene>
<protein>
    <submittedName>
        <fullName evidence="2">GCN5-related N-acetyltransferase</fullName>
    </submittedName>
</protein>
<dbReference type="RefSeq" id="WP_013631085.1">
    <property type="nucleotide sequence ID" value="NC_015174.1"/>
</dbReference>
<dbReference type="KEGG" id="pbs:Plabr_4810"/>
<dbReference type="OrthoDB" id="214696at2"/>
<dbReference type="Gene3D" id="3.40.630.30">
    <property type="match status" value="1"/>
</dbReference>
<dbReference type="InterPro" id="IPR000182">
    <property type="entry name" value="GNAT_dom"/>
</dbReference>
<dbReference type="Proteomes" id="UP000006860">
    <property type="component" value="Chromosome"/>
</dbReference>
<evidence type="ECO:0000313" key="2">
    <source>
        <dbReference type="EMBL" id="ADY62381.1"/>
    </source>
</evidence>
<dbReference type="STRING" id="756272.Plabr_4810"/>
<dbReference type="PROSITE" id="PS51186">
    <property type="entry name" value="GNAT"/>
    <property type="match status" value="1"/>
</dbReference>
<keyword evidence="3" id="KW-1185">Reference proteome</keyword>
<sequence length="321" mass="36152">MSNWAIRSAKGDTDWRTGLSLIVGHDLFSGTHREWDHLLESFQTNQLDRPQLLLAESQMPGSQKNCMGSLFFLMQADGSASLTPPLTALSGVEGETLAQELIRTAMQIAENNGCTFAQSLLEPEDTRSHHRLDAAGLPRIGGLLMMQRPRGSGPISLPAERIPKEAAELRLVPLGEQHDAPEVVRLLEQTYEESQDFPELVARKDGFAGLATHRLQGCFDPNHWYCLMHRETRCGLALLSWHAEREEWELVYLGLRKEFRRQGWARYSIGQLLSNDELAEAGMFLGVDRRNLAAIRLYKSLGFFVTGEHVVHFCWLSDQAD</sequence>
<name>F0SRD0_RUBBR</name>
<dbReference type="EMBL" id="CP002546">
    <property type="protein sequence ID" value="ADY62381.1"/>
    <property type="molecule type" value="Genomic_DNA"/>
</dbReference>
<reference evidence="3" key="1">
    <citation type="submission" date="2011-02" db="EMBL/GenBank/DDBJ databases">
        <title>The complete genome of Planctomyces brasiliensis DSM 5305.</title>
        <authorList>
            <person name="Lucas S."/>
            <person name="Copeland A."/>
            <person name="Lapidus A."/>
            <person name="Bruce D."/>
            <person name="Goodwin L."/>
            <person name="Pitluck S."/>
            <person name="Kyrpides N."/>
            <person name="Mavromatis K."/>
            <person name="Pagani I."/>
            <person name="Ivanova N."/>
            <person name="Ovchinnikova G."/>
            <person name="Lu M."/>
            <person name="Detter J.C."/>
            <person name="Han C."/>
            <person name="Land M."/>
            <person name="Hauser L."/>
            <person name="Markowitz V."/>
            <person name="Cheng J.-F."/>
            <person name="Hugenholtz P."/>
            <person name="Woyke T."/>
            <person name="Wu D."/>
            <person name="Tindall B."/>
            <person name="Pomrenke H.G."/>
            <person name="Brambilla E."/>
            <person name="Klenk H.-P."/>
            <person name="Eisen J.A."/>
        </authorList>
    </citation>
    <scope>NUCLEOTIDE SEQUENCE [LARGE SCALE GENOMIC DNA]</scope>
    <source>
        <strain evidence="3">ATCC 49424 / DSM 5305 / JCM 21570 / NBRC 103401 / IFAM 1448</strain>
    </source>
</reference>
<evidence type="ECO:0000259" key="1">
    <source>
        <dbReference type="PROSITE" id="PS51186"/>
    </source>
</evidence>
<evidence type="ECO:0000313" key="3">
    <source>
        <dbReference type="Proteomes" id="UP000006860"/>
    </source>
</evidence>
<feature type="domain" description="N-acetyltransferase" evidence="1">
    <location>
        <begin position="169"/>
        <end position="321"/>
    </location>
</feature>
<dbReference type="HOGENOM" id="CLU_865687_0_0_0"/>